<dbReference type="SUPFAM" id="SSF53335">
    <property type="entry name" value="S-adenosyl-L-methionine-dependent methyltransferases"/>
    <property type="match status" value="1"/>
</dbReference>
<dbReference type="EMBL" id="CAJNNV010025174">
    <property type="protein sequence ID" value="CAE8612879.1"/>
    <property type="molecule type" value="Genomic_DNA"/>
</dbReference>
<dbReference type="AlphaFoldDB" id="A0A813FHN1"/>
<dbReference type="Gene3D" id="3.40.50.150">
    <property type="entry name" value="Vaccinia Virus protein VP39"/>
    <property type="match status" value="1"/>
</dbReference>
<organism evidence="1 2">
    <name type="scientific">Polarella glacialis</name>
    <name type="common">Dinoflagellate</name>
    <dbReference type="NCBI Taxonomy" id="89957"/>
    <lineage>
        <taxon>Eukaryota</taxon>
        <taxon>Sar</taxon>
        <taxon>Alveolata</taxon>
        <taxon>Dinophyceae</taxon>
        <taxon>Suessiales</taxon>
        <taxon>Suessiaceae</taxon>
        <taxon>Polarella</taxon>
    </lineage>
</organism>
<evidence type="ECO:0008006" key="3">
    <source>
        <dbReference type="Google" id="ProtNLM"/>
    </source>
</evidence>
<evidence type="ECO:0000313" key="2">
    <source>
        <dbReference type="Proteomes" id="UP000654075"/>
    </source>
</evidence>
<feature type="non-terminal residue" evidence="1">
    <location>
        <position position="1"/>
    </location>
</feature>
<accession>A0A813FHN1</accession>
<proteinExistence type="predicted"/>
<reference evidence="1" key="1">
    <citation type="submission" date="2021-02" db="EMBL/GenBank/DDBJ databases">
        <authorList>
            <person name="Dougan E. K."/>
            <person name="Rhodes N."/>
            <person name="Thang M."/>
            <person name="Chan C."/>
        </authorList>
    </citation>
    <scope>NUCLEOTIDE SEQUENCE</scope>
</reference>
<protein>
    <recommendedName>
        <fullName evidence="3">Class I SAM-dependent methyltransferase</fullName>
    </recommendedName>
</protein>
<comment type="caution">
    <text evidence="1">The sequence shown here is derived from an EMBL/GenBank/DDBJ whole genome shotgun (WGS) entry which is preliminary data.</text>
</comment>
<gene>
    <name evidence="1" type="ORF">PGLA1383_LOCUS30665</name>
</gene>
<dbReference type="Proteomes" id="UP000654075">
    <property type="component" value="Unassembled WGS sequence"/>
</dbReference>
<name>A0A813FHN1_POLGL</name>
<keyword evidence="2" id="KW-1185">Reference proteome</keyword>
<sequence length="275" mass="30641">DAVLAPLAELQRAERQLLQVSEAEQKLLDAALVREARSACRAEGGELLELVGLLGQRSVQVRLLADHATTHMLNSYFDVEGRGIGIFAVDERLQSESRRWAVLRLLLEDLGCASRVCHMVEVGVSEGQTSLHLLDSLPLLRLHGVDPYQPCQEYPRANAALYEEVKRRLAQFQGRAVLYRNTSRFVAEDIMQSIGSPADLVFVDGSHKFEAVAEDLAIWAPRTHRLAGHDLNLVNGEVADALFQWSAGREPVHLLPDAVWYADLSPIQPEQRIKI</sequence>
<evidence type="ECO:0000313" key="1">
    <source>
        <dbReference type="EMBL" id="CAE8612879.1"/>
    </source>
</evidence>
<dbReference type="Pfam" id="PF13578">
    <property type="entry name" value="Methyltransf_24"/>
    <property type="match status" value="1"/>
</dbReference>
<feature type="non-terminal residue" evidence="1">
    <location>
        <position position="275"/>
    </location>
</feature>
<dbReference type="InterPro" id="IPR029063">
    <property type="entry name" value="SAM-dependent_MTases_sf"/>
</dbReference>